<dbReference type="PANTHER" id="PTHR43827:SF3">
    <property type="entry name" value="NADP-DEPENDENT OXIDOREDUCTASE DOMAIN-CONTAINING PROTEIN"/>
    <property type="match status" value="1"/>
</dbReference>
<name>A0A3G5AKM2_9VIRU</name>
<evidence type="ECO:0000259" key="4">
    <source>
        <dbReference type="Pfam" id="PF00248"/>
    </source>
</evidence>
<gene>
    <name evidence="5" type="ORF">Sylvanvirus11_26</name>
</gene>
<dbReference type="InterPro" id="IPR023210">
    <property type="entry name" value="NADP_OxRdtase_dom"/>
</dbReference>
<evidence type="ECO:0000256" key="1">
    <source>
        <dbReference type="ARBA" id="ARBA00007905"/>
    </source>
</evidence>
<keyword evidence="3" id="KW-0560">Oxidoreductase</keyword>
<evidence type="ECO:0000256" key="2">
    <source>
        <dbReference type="ARBA" id="ARBA00022857"/>
    </source>
</evidence>
<dbReference type="PANTHER" id="PTHR43827">
    <property type="entry name" value="2,5-DIKETO-D-GLUCONIC ACID REDUCTASE"/>
    <property type="match status" value="1"/>
</dbReference>
<sequence length="200" mass="23232">MESVERACEELQIDYVDRVLLHYFVPTLSCKAWYDLNLVLHVAASRQQSAMRESPLRFNTLGVSNFNSDQLEQLRISTLSIKDIKIKVQVPCVNQVELTPFRRSKELEQYCEEYDIPIEIHSPLGKGCLLSYASVQELFEWYQARGWSIITRSHHIDHIQSNLLDWRTKLKAGPTSKITSFVHLLSLSPFIIITHPQYKL</sequence>
<feature type="domain" description="NADP-dependent oxidoreductase" evidence="4">
    <location>
        <begin position="1"/>
        <end position="130"/>
    </location>
</feature>
<evidence type="ECO:0000256" key="3">
    <source>
        <dbReference type="ARBA" id="ARBA00023002"/>
    </source>
</evidence>
<dbReference type="Gene3D" id="3.20.20.100">
    <property type="entry name" value="NADP-dependent oxidoreductase domain"/>
    <property type="match status" value="1"/>
</dbReference>
<dbReference type="SUPFAM" id="SSF51430">
    <property type="entry name" value="NAD(P)-linked oxidoreductase"/>
    <property type="match status" value="1"/>
</dbReference>
<proteinExistence type="inferred from homology"/>
<keyword evidence="2" id="KW-0521">NADP</keyword>
<accession>A0A3G5AKM2</accession>
<protein>
    <submittedName>
        <fullName evidence="5">Aldo/keto reductase</fullName>
    </submittedName>
</protein>
<organism evidence="5">
    <name type="scientific">Sylvanvirus sp</name>
    <dbReference type="NCBI Taxonomy" id="2487774"/>
    <lineage>
        <taxon>Viruses</taxon>
    </lineage>
</organism>
<dbReference type="PRINTS" id="PR00069">
    <property type="entry name" value="ALDKETRDTASE"/>
</dbReference>
<evidence type="ECO:0000313" key="5">
    <source>
        <dbReference type="EMBL" id="AYV86863.1"/>
    </source>
</evidence>
<dbReference type="GO" id="GO:0016616">
    <property type="term" value="F:oxidoreductase activity, acting on the CH-OH group of donors, NAD or NADP as acceptor"/>
    <property type="evidence" value="ECO:0007669"/>
    <property type="project" value="UniProtKB-ARBA"/>
</dbReference>
<dbReference type="Pfam" id="PF00248">
    <property type="entry name" value="Aldo_ket_red"/>
    <property type="match status" value="1"/>
</dbReference>
<dbReference type="EMBL" id="MK072517">
    <property type="protein sequence ID" value="AYV86863.1"/>
    <property type="molecule type" value="Genomic_DNA"/>
</dbReference>
<comment type="similarity">
    <text evidence="1">Belongs to the aldo/keto reductase family.</text>
</comment>
<dbReference type="InterPro" id="IPR020471">
    <property type="entry name" value="AKR"/>
</dbReference>
<dbReference type="InterPro" id="IPR036812">
    <property type="entry name" value="NAD(P)_OxRdtase_dom_sf"/>
</dbReference>
<reference evidence="5" key="1">
    <citation type="submission" date="2018-10" db="EMBL/GenBank/DDBJ databases">
        <title>Hidden diversity of soil giant viruses.</title>
        <authorList>
            <person name="Schulz F."/>
            <person name="Alteio L."/>
            <person name="Goudeau D."/>
            <person name="Ryan E.M."/>
            <person name="Malmstrom R.R."/>
            <person name="Blanchard J."/>
            <person name="Woyke T."/>
        </authorList>
    </citation>
    <scope>NUCLEOTIDE SEQUENCE</scope>
    <source>
        <strain evidence="5">SYV1</strain>
    </source>
</reference>